<dbReference type="PROSITE" id="PS50082">
    <property type="entry name" value="WD_REPEATS_2"/>
    <property type="match status" value="1"/>
</dbReference>
<feature type="region of interest" description="Disordered" evidence="10">
    <location>
        <begin position="561"/>
        <end position="585"/>
    </location>
</feature>
<dbReference type="Gene3D" id="2.130.10.10">
    <property type="entry name" value="YVTN repeat-like/Quinoprotein amine dehydrogenase"/>
    <property type="match status" value="2"/>
</dbReference>
<comment type="subcellular location">
    <subcellularLocation>
        <location evidence="1">Cytoplasm</location>
        <location evidence="1">Cytoskeleton</location>
        <location evidence="1">Cilium axoneme</location>
    </subcellularLocation>
</comment>
<evidence type="ECO:0000256" key="9">
    <source>
        <dbReference type="SAM" id="Coils"/>
    </source>
</evidence>
<feature type="region of interest" description="Disordered" evidence="10">
    <location>
        <begin position="1362"/>
        <end position="1392"/>
    </location>
</feature>
<dbReference type="Proteomes" id="UP000824540">
    <property type="component" value="Unassembled WGS sequence"/>
</dbReference>
<dbReference type="Pfam" id="PF00400">
    <property type="entry name" value="WD40"/>
    <property type="match status" value="2"/>
</dbReference>
<evidence type="ECO:0000313" key="11">
    <source>
        <dbReference type="EMBL" id="KAG9330011.1"/>
    </source>
</evidence>
<keyword evidence="4" id="KW-0677">Repeat</keyword>
<evidence type="ECO:0000256" key="3">
    <source>
        <dbReference type="ARBA" id="ARBA00022574"/>
    </source>
</evidence>
<sequence length="1480" mass="165473">MAKTFTGLKLQGQLGRAEVESQRTKWPMPQNSTTPTYKGHRKVRMAVMRVMMMLVCSAFLQVVSGSEWGNMLLWEGGLIKVEICRKRGRSCHIGAIQQFALDEGEMITIGMDGTVRTWDVEVIDAADCADDSGLFEMEPMNELLIGRTVSLTSMVKSSVPDSFIWFAQDANGSIWKLDLSFSNMVSSKGSIVLLGFEDGVVRIVELYQPMGLQAIPGQSQAKLAQLRLKQALKPHNAPVTALAFERNGEVLATGSADCTVFFFTVGEKYSPIGFVSVPGPVQGLEWSPRAHERNTLLILCQNGFVVEVEAPEAESHTPSSTYHIQGLPTRYFHFHSIKSRIKGGYDAGYLYHCRFSEQEGEDPEYRQDEPFAFLPLEQTEEDPLCSLSFRYTPSAPSASDTPPLLPQLQIHPLCSLSFRYTPSAPSASGTPPLLPQLQINPLCSLSFRYTPSAPSASDTPPLLPQLQINPLCSLSFSSSGKLALCGMWSGQVRVYPLQPQDPNLTSLIGFWALSVHDNHYGHIRSIRCSYDGQFVLTTGEDGNIFVFSLLSEEELSRTLELSQAKIPSPPTAKQRTELDRLRREAEQRKEERKRKLLELQSQFKQLLEKNKQLPEHVRLQQTELELDPRFREEAERQTVQRIGEVRRELAWEAERHRLALKKLKERFWESLESDIVTVVACQSDHKISTYRLLPLSQRFLQLQRRQSARSARPQQSTEPSKDSSISAGVQGSSLEKAGRETEDELRLVQAEILCVCGSDELRLVQAEILCVCGSDELRLVQAEILCVCGSDELRLVQAEILCVCGSDELRLVQAEILCVCGSDELRLVQAEILCVCGSDELRLVQAEILCVCGSDELRLVQAEILCVCGSDELRLVQAEILCVCGSDELRLVQAEIRCVCGSDELRLVQAEILCVCGSDELRLVQAEILCVCGSDELRLVQAEILCVCGSDELRLVQAEILCVCGSDELRLVQAEILCVCGSDELRLVQAEILCVCGSDERRLVQAEILCVCGSDELRLVQAEILCVCGSDELRLVQAEILCVCGSDELRLVQAEILCVCGSDELRLVQAEILCVCGSDELRLVQAEILCVCGSDELRLVQAEILCVCGSDERRLVQAEILCVCGSDELRLVQAEILCVCGSDERRLVQAEILCVCGSDELRLVQAEILCVCGSDELRLVQAEILCVCGSDERRLVQAEILCVCGSDELSSDEEAEPVWGFVLSFASKPDENYEDPADVRAVQFAVENMGDFKLKTAKDFTIYERKMKMNAQVLTLRDEKVQMMLQLEQLKEQLLAVQSQLSPARWRQIPALPSLQAEETPERRLQYTQATLQRFATLRAQRSLRHAADGQEEPSLLDQLQADSEDRGQPSPAPPPPSSPTPDGSELSSLEQEAQLTQEIRLLYLQDHLLSQMEDSMWQFDAELQILRDEKEKLDVQMKMADLRHITLFQELLLLKDFEKRENTLQERLNSRTQEERSIR</sequence>
<accession>A0A8T2MVJ3</accession>
<evidence type="ECO:0008006" key="13">
    <source>
        <dbReference type="Google" id="ProtNLM"/>
    </source>
</evidence>
<feature type="compositionally biased region" description="Basic and acidic residues" evidence="10">
    <location>
        <begin position="574"/>
        <end position="585"/>
    </location>
</feature>
<evidence type="ECO:0000256" key="1">
    <source>
        <dbReference type="ARBA" id="ARBA00004430"/>
    </source>
</evidence>
<feature type="region of interest" description="Disordered" evidence="10">
    <location>
        <begin position="14"/>
        <end position="37"/>
    </location>
</feature>
<name>A0A8T2MVJ3_9TELE</name>
<feature type="repeat" description="WD" evidence="8">
    <location>
        <begin position="232"/>
        <end position="265"/>
    </location>
</feature>
<dbReference type="OrthoDB" id="1935234at2759"/>
<feature type="compositionally biased region" description="Polar residues" evidence="10">
    <location>
        <begin position="722"/>
        <end position="733"/>
    </location>
</feature>
<proteinExistence type="predicted"/>
<dbReference type="SMART" id="SM00320">
    <property type="entry name" value="WD40"/>
    <property type="match status" value="4"/>
</dbReference>
<evidence type="ECO:0000256" key="8">
    <source>
        <dbReference type="PROSITE-ProRule" id="PRU00221"/>
    </source>
</evidence>
<keyword evidence="12" id="KW-1185">Reference proteome</keyword>
<dbReference type="EMBL" id="JAFBMS010000798">
    <property type="protein sequence ID" value="KAG9330011.1"/>
    <property type="molecule type" value="Genomic_DNA"/>
</dbReference>
<gene>
    <name evidence="11" type="ORF">JZ751_027626</name>
</gene>
<evidence type="ECO:0000256" key="2">
    <source>
        <dbReference type="ARBA" id="ARBA00022490"/>
    </source>
</evidence>
<feature type="region of interest" description="Disordered" evidence="10">
    <location>
        <begin position="708"/>
        <end position="737"/>
    </location>
</feature>
<dbReference type="InterPro" id="IPR036322">
    <property type="entry name" value="WD40_repeat_dom_sf"/>
</dbReference>
<dbReference type="GO" id="GO:0003341">
    <property type="term" value="P:cilium movement"/>
    <property type="evidence" value="ECO:0007669"/>
    <property type="project" value="UniProtKB-ARBA"/>
</dbReference>
<dbReference type="GO" id="GO:0005930">
    <property type="term" value="C:axoneme"/>
    <property type="evidence" value="ECO:0007669"/>
    <property type="project" value="UniProtKB-SubCell"/>
</dbReference>
<feature type="coiled-coil region" evidence="9">
    <location>
        <begin position="1273"/>
        <end position="1300"/>
    </location>
</feature>
<dbReference type="InterPro" id="IPR001680">
    <property type="entry name" value="WD40_rpt"/>
</dbReference>
<organism evidence="11 12">
    <name type="scientific">Albula glossodonta</name>
    <name type="common">roundjaw bonefish</name>
    <dbReference type="NCBI Taxonomy" id="121402"/>
    <lineage>
        <taxon>Eukaryota</taxon>
        <taxon>Metazoa</taxon>
        <taxon>Chordata</taxon>
        <taxon>Craniata</taxon>
        <taxon>Vertebrata</taxon>
        <taxon>Euteleostomi</taxon>
        <taxon>Actinopterygii</taxon>
        <taxon>Neopterygii</taxon>
        <taxon>Teleostei</taxon>
        <taxon>Albuliformes</taxon>
        <taxon>Albulidae</taxon>
        <taxon>Albula</taxon>
    </lineage>
</organism>
<evidence type="ECO:0000256" key="4">
    <source>
        <dbReference type="ARBA" id="ARBA00022737"/>
    </source>
</evidence>
<keyword evidence="6" id="KW-0206">Cytoskeleton</keyword>
<evidence type="ECO:0000313" key="12">
    <source>
        <dbReference type="Proteomes" id="UP000824540"/>
    </source>
</evidence>
<evidence type="ECO:0000256" key="6">
    <source>
        <dbReference type="ARBA" id="ARBA00023212"/>
    </source>
</evidence>
<keyword evidence="7" id="KW-0966">Cell projection</keyword>
<feature type="compositionally biased region" description="Pro residues" evidence="10">
    <location>
        <begin position="1371"/>
        <end position="1380"/>
    </location>
</feature>
<evidence type="ECO:0000256" key="7">
    <source>
        <dbReference type="ARBA" id="ARBA00023273"/>
    </source>
</evidence>
<reference evidence="11" key="1">
    <citation type="thesis" date="2021" institute="BYU ScholarsArchive" country="Provo, UT, USA">
        <title>Applications of and Algorithms for Genome Assembly and Genomic Analyses with an Emphasis on Marine Teleosts.</title>
        <authorList>
            <person name="Pickett B.D."/>
        </authorList>
    </citation>
    <scope>NUCLEOTIDE SEQUENCE</scope>
    <source>
        <strain evidence="11">HI-2016</strain>
    </source>
</reference>
<keyword evidence="3 8" id="KW-0853">WD repeat</keyword>
<dbReference type="PANTHER" id="PTHR14885">
    <property type="entry name" value="CILIA- AND FLAGELLA-ASSOCIATED PROTEIN 43-RELATED"/>
    <property type="match status" value="1"/>
</dbReference>
<protein>
    <recommendedName>
        <fullName evidence="13">Cilia- and flagella-associated protein 44</fullName>
    </recommendedName>
</protein>
<feature type="non-terminal residue" evidence="11">
    <location>
        <position position="1"/>
    </location>
</feature>
<dbReference type="InterPro" id="IPR015943">
    <property type="entry name" value="WD40/YVTN_repeat-like_dom_sf"/>
</dbReference>
<evidence type="ECO:0000256" key="5">
    <source>
        <dbReference type="ARBA" id="ARBA00023054"/>
    </source>
</evidence>
<feature type="coiled-coil region" evidence="9">
    <location>
        <begin position="1424"/>
        <end position="1475"/>
    </location>
</feature>
<dbReference type="PANTHER" id="PTHR14885:SF3">
    <property type="entry name" value="CILIA- AND FLAGELLA-ASSOCIATED PROTEIN 44"/>
    <property type="match status" value="1"/>
</dbReference>
<dbReference type="SUPFAM" id="SSF50978">
    <property type="entry name" value="WD40 repeat-like"/>
    <property type="match status" value="1"/>
</dbReference>
<keyword evidence="5 9" id="KW-0175">Coiled coil</keyword>
<keyword evidence="2" id="KW-0963">Cytoplasm</keyword>
<evidence type="ECO:0000256" key="10">
    <source>
        <dbReference type="SAM" id="MobiDB-lite"/>
    </source>
</evidence>
<comment type="caution">
    <text evidence="11">The sequence shown here is derived from an EMBL/GenBank/DDBJ whole genome shotgun (WGS) entry which is preliminary data.</text>
</comment>